<name>A0A8J6APZ6_9EUKA</name>
<feature type="compositionally biased region" description="Acidic residues" evidence="1">
    <location>
        <begin position="228"/>
        <end position="254"/>
    </location>
</feature>
<dbReference type="PANTHER" id="PTHR41747">
    <property type="entry name" value="CHROMOSOME UNDETERMINED SCAFFOLD_128, WHOLE GENOME SHOTGUN SEQUENCE"/>
    <property type="match status" value="1"/>
</dbReference>
<feature type="region of interest" description="Disordered" evidence="1">
    <location>
        <begin position="1"/>
        <end position="35"/>
    </location>
</feature>
<evidence type="ECO:0000313" key="2">
    <source>
        <dbReference type="EMBL" id="KAG9390298.1"/>
    </source>
</evidence>
<dbReference type="PANTHER" id="PTHR41747:SF1">
    <property type="entry name" value="CHROMOSOME UNDETERMINED SCAFFOLD_128, WHOLE GENOME SHOTGUN SEQUENCE"/>
    <property type="match status" value="1"/>
</dbReference>
<comment type="caution">
    <text evidence="2">The sequence shown here is derived from an EMBL/GenBank/DDBJ whole genome shotgun (WGS) entry which is preliminary data.</text>
</comment>
<proteinExistence type="predicted"/>
<gene>
    <name evidence="2" type="ORF">J8273_8338</name>
</gene>
<dbReference type="EMBL" id="JAHDYR010000066">
    <property type="protein sequence ID" value="KAG9390298.1"/>
    <property type="molecule type" value="Genomic_DNA"/>
</dbReference>
<dbReference type="Proteomes" id="UP000717585">
    <property type="component" value="Unassembled WGS sequence"/>
</dbReference>
<feature type="region of interest" description="Disordered" evidence="1">
    <location>
        <begin position="223"/>
        <end position="288"/>
    </location>
</feature>
<evidence type="ECO:0000313" key="3">
    <source>
        <dbReference type="Proteomes" id="UP000717585"/>
    </source>
</evidence>
<accession>A0A8J6APZ6</accession>
<reference evidence="2" key="1">
    <citation type="submission" date="2021-05" db="EMBL/GenBank/DDBJ databases">
        <title>A free-living protist that lacks canonical eukaryotic 1 DNA replication and segregation systems.</title>
        <authorList>
            <person name="Salas-Leiva D.E."/>
            <person name="Tromer E.C."/>
            <person name="Curtis B.A."/>
            <person name="Jerlstrom-Hultqvist J."/>
            <person name="Kolisko M."/>
            <person name="Yi Z."/>
            <person name="Salas-Leiva J.S."/>
            <person name="Gallot-Lavallee L."/>
            <person name="Kops G.J.P.L."/>
            <person name="Archibald J.M."/>
            <person name="Simpson A.G.B."/>
            <person name="Roger A.J."/>
        </authorList>
    </citation>
    <scope>NUCLEOTIDE SEQUENCE</scope>
    <source>
        <strain evidence="2">BICM</strain>
    </source>
</reference>
<sequence>MQKEIFISERPSVTAQAAEQPITKAPTDETKGGALKDVMISQRPEIYAPAYSPSVDSRPGIQDSGRNGDITPPPFFPLAANKEFVVMPQGPRNQDAFKKLRENQKEHKAGTIFTQHKKFIRELTQRKQQEVVDAEKKKQNDVEKAEKIKFRSTKERTSIRARSAQPKPAKPWWAMTTADAGKKLMGREETDLLDFAAGLDLEEYLDNEAVLGALETIKDVIMPKEPEPEPEPVPEQEAVVEQEEAVLDDTENDPQPEPALGATQRSMQDTRAPSAVPARPRSRPAPVPEPVIEQTISHTRRRAPTVFDEAAPVDLVRRLTRVHSAASIRRVMQTGSGAIVDETMKTGKVGVQGDTVVVRHDPADDLQYSTMDVTNTAQMRLIQRRQRAAFEDPGTLPYLYRNPAI</sequence>
<dbReference type="AlphaFoldDB" id="A0A8J6APZ6"/>
<keyword evidence="3" id="KW-1185">Reference proteome</keyword>
<feature type="compositionally biased region" description="Basic and acidic residues" evidence="1">
    <location>
        <begin position="130"/>
        <end position="158"/>
    </location>
</feature>
<evidence type="ECO:0000256" key="1">
    <source>
        <dbReference type="SAM" id="MobiDB-lite"/>
    </source>
</evidence>
<feature type="region of interest" description="Disordered" evidence="1">
    <location>
        <begin position="130"/>
        <end position="174"/>
    </location>
</feature>
<protein>
    <submittedName>
        <fullName evidence="2">Uncharacterized protein</fullName>
    </submittedName>
</protein>
<feature type="region of interest" description="Disordered" evidence="1">
    <location>
        <begin position="49"/>
        <end position="75"/>
    </location>
</feature>
<organism evidence="2 3">
    <name type="scientific">Carpediemonas membranifera</name>
    <dbReference type="NCBI Taxonomy" id="201153"/>
    <lineage>
        <taxon>Eukaryota</taxon>
        <taxon>Metamonada</taxon>
        <taxon>Carpediemonas-like organisms</taxon>
        <taxon>Carpediemonas</taxon>
    </lineage>
</organism>